<dbReference type="SUPFAM" id="SSF55729">
    <property type="entry name" value="Acyl-CoA N-acyltransferases (Nat)"/>
    <property type="match status" value="1"/>
</dbReference>
<accession>A0A251QZI7</accession>
<dbReference type="PANTHER" id="PTHR43626:SF1">
    <property type="entry name" value="GCN5-RELATED N-ACETYLTRANSFERASE 1, CHLOROPLASTIC"/>
    <property type="match status" value="1"/>
</dbReference>
<reference evidence="3 4" key="1">
    <citation type="journal article" date="2013" name="Nat. Genet.">
        <title>The high-quality draft genome of peach (Prunus persica) identifies unique patterns of genetic diversity, domestication and genome evolution.</title>
        <authorList>
            <consortium name="International Peach Genome Initiative"/>
            <person name="Verde I."/>
            <person name="Abbott A.G."/>
            <person name="Scalabrin S."/>
            <person name="Jung S."/>
            <person name="Shu S."/>
            <person name="Marroni F."/>
            <person name="Zhebentyayeva T."/>
            <person name="Dettori M.T."/>
            <person name="Grimwood J."/>
            <person name="Cattonaro F."/>
            <person name="Zuccolo A."/>
            <person name="Rossini L."/>
            <person name="Jenkins J."/>
            <person name="Vendramin E."/>
            <person name="Meisel L.A."/>
            <person name="Decroocq V."/>
            <person name="Sosinski B."/>
            <person name="Prochnik S."/>
            <person name="Mitros T."/>
            <person name="Policriti A."/>
            <person name="Cipriani G."/>
            <person name="Dondini L."/>
            <person name="Ficklin S."/>
            <person name="Goodstein D.M."/>
            <person name="Xuan P."/>
            <person name="Del Fabbro C."/>
            <person name="Aramini V."/>
            <person name="Copetti D."/>
            <person name="Gonzalez S."/>
            <person name="Horner D.S."/>
            <person name="Falchi R."/>
            <person name="Lucas S."/>
            <person name="Mica E."/>
            <person name="Maldonado J."/>
            <person name="Lazzari B."/>
            <person name="Bielenberg D."/>
            <person name="Pirona R."/>
            <person name="Miculan M."/>
            <person name="Barakat A."/>
            <person name="Testolin R."/>
            <person name="Stella A."/>
            <person name="Tartarini S."/>
            <person name="Tonutti P."/>
            <person name="Arus P."/>
            <person name="Orellana A."/>
            <person name="Wells C."/>
            <person name="Main D."/>
            <person name="Vizzotto G."/>
            <person name="Silva H."/>
            <person name="Salamini F."/>
            <person name="Schmutz J."/>
            <person name="Morgante M."/>
            <person name="Rokhsar D.S."/>
        </authorList>
    </citation>
    <scope>NUCLEOTIDE SEQUENCE [LARGE SCALE GENOMIC DNA]</scope>
    <source>
        <strain evidence="4">cv. Nemared</strain>
    </source>
</reference>
<dbReference type="STRING" id="3760.A0A251QZI7"/>
<dbReference type="EMBL" id="CM007651">
    <property type="protein sequence ID" value="ONI29167.1"/>
    <property type="molecule type" value="Genomic_DNA"/>
</dbReference>
<organism evidence="3 4">
    <name type="scientific">Prunus persica</name>
    <name type="common">Peach</name>
    <name type="synonym">Amygdalus persica</name>
    <dbReference type="NCBI Taxonomy" id="3760"/>
    <lineage>
        <taxon>Eukaryota</taxon>
        <taxon>Viridiplantae</taxon>
        <taxon>Streptophyta</taxon>
        <taxon>Embryophyta</taxon>
        <taxon>Tracheophyta</taxon>
        <taxon>Spermatophyta</taxon>
        <taxon>Magnoliopsida</taxon>
        <taxon>eudicotyledons</taxon>
        <taxon>Gunneridae</taxon>
        <taxon>Pentapetalae</taxon>
        <taxon>rosids</taxon>
        <taxon>fabids</taxon>
        <taxon>Rosales</taxon>
        <taxon>Rosaceae</taxon>
        <taxon>Amygdaloideae</taxon>
        <taxon>Amygdaleae</taxon>
        <taxon>Prunus</taxon>
    </lineage>
</organism>
<protein>
    <recommendedName>
        <fullName evidence="5">N-acetyltransferase domain-containing protein</fullName>
    </recommendedName>
</protein>
<dbReference type="PANTHER" id="PTHR43626">
    <property type="entry name" value="ACYL-COA N-ACYLTRANSFERASE"/>
    <property type="match status" value="1"/>
</dbReference>
<evidence type="ECO:0000313" key="3">
    <source>
        <dbReference type="EMBL" id="ONI29167.1"/>
    </source>
</evidence>
<evidence type="ECO:0008006" key="5">
    <source>
        <dbReference type="Google" id="ProtNLM"/>
    </source>
</evidence>
<gene>
    <name evidence="3" type="ORF">PRUPE_1G184800</name>
</gene>
<keyword evidence="4" id="KW-1185">Reference proteome</keyword>
<proteinExistence type="predicted"/>
<evidence type="ECO:0000256" key="1">
    <source>
        <dbReference type="ARBA" id="ARBA00022679"/>
    </source>
</evidence>
<dbReference type="AlphaFoldDB" id="A0A251QZI7"/>
<dbReference type="GO" id="GO:0008080">
    <property type="term" value="F:N-acetyltransferase activity"/>
    <property type="evidence" value="ECO:0007669"/>
    <property type="project" value="InterPro"/>
</dbReference>
<name>A0A251QZI7_PRUPE</name>
<evidence type="ECO:0000313" key="4">
    <source>
        <dbReference type="Proteomes" id="UP000006882"/>
    </source>
</evidence>
<keyword evidence="2" id="KW-0012">Acyltransferase</keyword>
<evidence type="ECO:0000256" key="2">
    <source>
        <dbReference type="ARBA" id="ARBA00023315"/>
    </source>
</evidence>
<dbReference type="InterPro" id="IPR016181">
    <property type="entry name" value="Acyl_CoA_acyltransferase"/>
</dbReference>
<dbReference type="InterPro" id="IPR045039">
    <property type="entry name" value="NSI-like"/>
</dbReference>
<dbReference type="Gene3D" id="3.40.630.30">
    <property type="match status" value="1"/>
</dbReference>
<dbReference type="Proteomes" id="UP000006882">
    <property type="component" value="Chromosome G1"/>
</dbReference>
<keyword evidence="1" id="KW-0808">Transferase</keyword>
<sequence>MEYRKMKRHVAFTRATGDNVFNAIIWDVVVNPSFQQLGLGLGLGLGKAVMEKLVEELVAKGICNIA</sequence>
<dbReference type="Gramene" id="ONI29167">
    <property type="protein sequence ID" value="ONI29167"/>
    <property type="gene ID" value="PRUPE_1G184800"/>
</dbReference>